<dbReference type="AlphaFoldDB" id="A0A3N4JTL9"/>
<keyword evidence="1" id="KW-0472">Membrane</keyword>
<evidence type="ECO:0000313" key="3">
    <source>
        <dbReference type="Proteomes" id="UP000276215"/>
    </source>
</evidence>
<gene>
    <name evidence="2" type="ORF">L873DRAFT_1156502</name>
</gene>
<protein>
    <submittedName>
        <fullName evidence="2">Uncharacterized protein</fullName>
    </submittedName>
</protein>
<proteinExistence type="predicted"/>
<organism evidence="2 3">
    <name type="scientific">Choiromyces venosus 120613-1</name>
    <dbReference type="NCBI Taxonomy" id="1336337"/>
    <lineage>
        <taxon>Eukaryota</taxon>
        <taxon>Fungi</taxon>
        <taxon>Dikarya</taxon>
        <taxon>Ascomycota</taxon>
        <taxon>Pezizomycotina</taxon>
        <taxon>Pezizomycetes</taxon>
        <taxon>Pezizales</taxon>
        <taxon>Tuberaceae</taxon>
        <taxon>Choiromyces</taxon>
    </lineage>
</organism>
<feature type="transmembrane region" description="Helical" evidence="1">
    <location>
        <begin position="53"/>
        <end position="75"/>
    </location>
</feature>
<keyword evidence="1" id="KW-0812">Transmembrane</keyword>
<dbReference type="EMBL" id="ML120408">
    <property type="protein sequence ID" value="RPA97064.1"/>
    <property type="molecule type" value="Genomic_DNA"/>
</dbReference>
<keyword evidence="1" id="KW-1133">Transmembrane helix</keyword>
<evidence type="ECO:0000313" key="2">
    <source>
        <dbReference type="EMBL" id="RPA97064.1"/>
    </source>
</evidence>
<feature type="transmembrane region" description="Helical" evidence="1">
    <location>
        <begin position="81"/>
        <end position="101"/>
    </location>
</feature>
<reference evidence="2 3" key="1">
    <citation type="journal article" date="2018" name="Nat. Ecol. Evol.">
        <title>Pezizomycetes genomes reveal the molecular basis of ectomycorrhizal truffle lifestyle.</title>
        <authorList>
            <person name="Murat C."/>
            <person name="Payen T."/>
            <person name="Noel B."/>
            <person name="Kuo A."/>
            <person name="Morin E."/>
            <person name="Chen J."/>
            <person name="Kohler A."/>
            <person name="Krizsan K."/>
            <person name="Balestrini R."/>
            <person name="Da Silva C."/>
            <person name="Montanini B."/>
            <person name="Hainaut M."/>
            <person name="Levati E."/>
            <person name="Barry K.W."/>
            <person name="Belfiori B."/>
            <person name="Cichocki N."/>
            <person name="Clum A."/>
            <person name="Dockter R.B."/>
            <person name="Fauchery L."/>
            <person name="Guy J."/>
            <person name="Iotti M."/>
            <person name="Le Tacon F."/>
            <person name="Lindquist E.A."/>
            <person name="Lipzen A."/>
            <person name="Malagnac F."/>
            <person name="Mello A."/>
            <person name="Molinier V."/>
            <person name="Miyauchi S."/>
            <person name="Poulain J."/>
            <person name="Riccioni C."/>
            <person name="Rubini A."/>
            <person name="Sitrit Y."/>
            <person name="Splivallo R."/>
            <person name="Traeger S."/>
            <person name="Wang M."/>
            <person name="Zifcakova L."/>
            <person name="Wipf D."/>
            <person name="Zambonelli A."/>
            <person name="Paolocci F."/>
            <person name="Nowrousian M."/>
            <person name="Ottonello S."/>
            <person name="Baldrian P."/>
            <person name="Spatafora J.W."/>
            <person name="Henrissat B."/>
            <person name="Nagy L.G."/>
            <person name="Aury J.M."/>
            <person name="Wincker P."/>
            <person name="Grigoriev I.V."/>
            <person name="Bonfante P."/>
            <person name="Martin F.M."/>
        </authorList>
    </citation>
    <scope>NUCLEOTIDE SEQUENCE [LARGE SCALE GENOMIC DNA]</scope>
    <source>
        <strain evidence="2 3">120613-1</strain>
    </source>
</reference>
<keyword evidence="3" id="KW-1185">Reference proteome</keyword>
<name>A0A3N4JTL9_9PEZI</name>
<sequence length="112" mass="13187">MLSSFSRRVLFAERLQNKTFTNMDINNDLCIECASVHCWESCGYLLVSSVINAFLFCYIFIPYCMFCFIMFFIAFPGMLSIAFLFTISKHFFSLFLCPLSFRIRSYHSCWPL</sequence>
<accession>A0A3N4JTL9</accession>
<evidence type="ECO:0000256" key="1">
    <source>
        <dbReference type="SAM" id="Phobius"/>
    </source>
</evidence>
<dbReference type="Proteomes" id="UP000276215">
    <property type="component" value="Unassembled WGS sequence"/>
</dbReference>